<accession>A0A1V0M6D4</accession>
<reference evidence="1" key="1">
    <citation type="submission" date="2017-01" db="EMBL/GenBank/DDBJ databases">
        <title>Complete nucleotide sequence of an IncP-2 blaVIM-2-harboring megaplasmid from Pseudomonas aeruginosa.</title>
        <authorList>
            <person name="Botelho J."/>
            <person name="Grosso F."/>
            <person name="Mabrouk A."/>
            <person name="Peixe L."/>
        </authorList>
    </citation>
    <scope>NUCLEOTIDE SEQUENCE</scope>
    <source>
        <strain evidence="1">FFUP_PS_37</strain>
        <plasmid evidence="1">pJB37</plasmid>
    </source>
</reference>
<name>A0A1V0M6D4_PSEAI</name>
<protein>
    <submittedName>
        <fullName evidence="1">Uncharacterized protein</fullName>
    </submittedName>
</protein>
<sequence>MISILETELMDANLNLKAALAVALKTAETQRATVPALPEGWIQAASQAFVADDSQAIEAAALTIIDAHSGYAASWDKRPWLADLRTAATEPLARRLAKRLVAEEGHERALHAYMRRTGADEPRARSVLASF</sequence>
<dbReference type="EMBL" id="KY494864">
    <property type="protein sequence ID" value="ARD70458.1"/>
    <property type="molecule type" value="Genomic_DNA"/>
</dbReference>
<organism evidence="1">
    <name type="scientific">Pseudomonas aeruginosa</name>
    <dbReference type="NCBI Taxonomy" id="287"/>
    <lineage>
        <taxon>Bacteria</taxon>
        <taxon>Pseudomonadati</taxon>
        <taxon>Pseudomonadota</taxon>
        <taxon>Gammaproteobacteria</taxon>
        <taxon>Pseudomonadales</taxon>
        <taxon>Pseudomonadaceae</taxon>
        <taxon>Pseudomonas</taxon>
    </lineage>
</organism>
<dbReference type="AlphaFoldDB" id="A0A1V0M6D4"/>
<proteinExistence type="predicted"/>
<geneLocation type="plasmid" evidence="1">
    <name>pJB37</name>
</geneLocation>
<evidence type="ECO:0000313" key="1">
    <source>
        <dbReference type="EMBL" id="ARD70458.1"/>
    </source>
</evidence>
<keyword evidence="1" id="KW-0614">Plasmid</keyword>